<keyword evidence="4" id="KW-1185">Reference proteome</keyword>
<feature type="region of interest" description="Disordered" evidence="1">
    <location>
        <begin position="28"/>
        <end position="82"/>
    </location>
</feature>
<gene>
    <name evidence="3" type="ORF">COHA_009583</name>
</gene>
<feature type="domain" description="Hyaluronan/mRNA-binding protein" evidence="2">
    <location>
        <begin position="30"/>
        <end position="103"/>
    </location>
</feature>
<name>A0AAD5DI18_9CHLO</name>
<organism evidence="3 4">
    <name type="scientific">Chlorella ohadii</name>
    <dbReference type="NCBI Taxonomy" id="2649997"/>
    <lineage>
        <taxon>Eukaryota</taxon>
        <taxon>Viridiplantae</taxon>
        <taxon>Chlorophyta</taxon>
        <taxon>core chlorophytes</taxon>
        <taxon>Trebouxiophyceae</taxon>
        <taxon>Chlorellales</taxon>
        <taxon>Chlorellaceae</taxon>
        <taxon>Chlorella clade</taxon>
        <taxon>Chlorella</taxon>
    </lineage>
</organism>
<feature type="compositionally biased region" description="Basic and acidic residues" evidence="1">
    <location>
        <begin position="28"/>
        <end position="47"/>
    </location>
</feature>
<dbReference type="SMART" id="SM01233">
    <property type="entry name" value="HABP4_PAI-RBP1"/>
    <property type="match status" value="1"/>
</dbReference>
<sequence length="103" mass="11378">MDAPISPKGISKDAQRHVGDYVHHVEKAKEMRLDRQDGTGRAHEFKKNGAGKGNWGSLEDDVTVGEEEVEEEGPAAVSPRDFVDDEKVMTLDEFEARQAAEKA</sequence>
<dbReference type="Pfam" id="PF04774">
    <property type="entry name" value="HABP4_PAI-RBP1"/>
    <property type="match status" value="1"/>
</dbReference>
<feature type="compositionally biased region" description="Acidic residues" evidence="1">
    <location>
        <begin position="58"/>
        <end position="73"/>
    </location>
</feature>
<dbReference type="Proteomes" id="UP001205105">
    <property type="component" value="Unassembled WGS sequence"/>
</dbReference>
<dbReference type="AlphaFoldDB" id="A0AAD5DI18"/>
<accession>A0AAD5DI18</accession>
<proteinExistence type="predicted"/>
<evidence type="ECO:0000313" key="4">
    <source>
        <dbReference type="Proteomes" id="UP001205105"/>
    </source>
</evidence>
<reference evidence="3" key="1">
    <citation type="submission" date="2020-11" db="EMBL/GenBank/DDBJ databases">
        <title>Chlorella ohadii genome sequencing and assembly.</title>
        <authorList>
            <person name="Murik O."/>
            <person name="Treves H."/>
            <person name="Kedem I."/>
            <person name="Shotland Y."/>
            <person name="Kaplan A."/>
        </authorList>
    </citation>
    <scope>NUCLEOTIDE SEQUENCE</scope>
    <source>
        <strain evidence="3">1</strain>
    </source>
</reference>
<dbReference type="EMBL" id="JADXDR010000182">
    <property type="protein sequence ID" value="KAI7836566.1"/>
    <property type="molecule type" value="Genomic_DNA"/>
</dbReference>
<dbReference type="InterPro" id="IPR006861">
    <property type="entry name" value="HABP4_PAIRBP1-bd"/>
</dbReference>
<evidence type="ECO:0000256" key="1">
    <source>
        <dbReference type="SAM" id="MobiDB-lite"/>
    </source>
</evidence>
<comment type="caution">
    <text evidence="3">The sequence shown here is derived from an EMBL/GenBank/DDBJ whole genome shotgun (WGS) entry which is preliminary data.</text>
</comment>
<evidence type="ECO:0000313" key="3">
    <source>
        <dbReference type="EMBL" id="KAI7836566.1"/>
    </source>
</evidence>
<protein>
    <recommendedName>
        <fullName evidence="2">Hyaluronan/mRNA-binding protein domain-containing protein</fullName>
    </recommendedName>
</protein>
<evidence type="ECO:0000259" key="2">
    <source>
        <dbReference type="SMART" id="SM01233"/>
    </source>
</evidence>